<evidence type="ECO:0000256" key="11">
    <source>
        <dbReference type="ARBA" id="ARBA00023159"/>
    </source>
</evidence>
<sequence>MPNGRYYPTNIFVLCQEYEVEFDDLRLICIFCKEELTEGEVLAFAVKELLIVWRYNFPHGVCMKCLCREAKVRELRHWDYSSFGPTVEEETGLPLAQINIRCHACCKPLCYQEKEYMVELQLLFHKIAGQWTGKCCNCRVTCAARRQR</sequence>
<evidence type="ECO:0000256" key="8">
    <source>
        <dbReference type="ARBA" id="ARBA00022833"/>
    </source>
</evidence>
<evidence type="ECO:0000256" key="7">
    <source>
        <dbReference type="ARBA" id="ARBA00022771"/>
    </source>
</evidence>
<comment type="function">
    <text evidence="16">Plays a major role in the induction and maintenance of cellular transformation. E6 associates with host UBE3A/E6-AP ubiquitin-protein ligase and modulates its activity. Sequesters tumor suppressor TP53 in the host cytoplasm and modulates its activity by interacting with host EP300 that results in the reduction of TP53 acetylation and activation. In turn, apoptosis induced by DNA damage is inhibited. E6 protects also host keratinocytes from apoptosis by mediating the degradation of host BAK1. May also inhibit host immune response.</text>
</comment>
<keyword evidence="6 16" id="KW-0479">Metal-binding</keyword>
<dbReference type="Gene3D" id="3.30.240.40">
    <property type="entry name" value="E6 early regulatory protein"/>
    <property type="match status" value="2"/>
</dbReference>
<keyword evidence="5 16" id="KW-1090">Inhibition of host innate immune response by virus</keyword>
<keyword evidence="14 16" id="KW-0899">Viral immunoevasion</keyword>
<reference evidence="18" key="1">
    <citation type="submission" date="2020-07" db="EMBL/GenBank/DDBJ databases">
        <authorList>
            <person name="Wienecke-Baldacchino K A."/>
        </authorList>
    </citation>
    <scope>NUCLEOTIDE SEQUENCE</scope>
    <source>
        <strain evidence="18">LNS3929176_HPV84</strain>
    </source>
</reference>
<keyword evidence="8 16" id="KW-0862">Zinc</keyword>
<gene>
    <name evidence="16 18" type="primary">E6</name>
</gene>
<keyword evidence="13 16" id="KW-1035">Host cytoplasm</keyword>
<keyword evidence="9 16" id="KW-0805">Transcription regulation</keyword>
<dbReference type="GO" id="GO:0042025">
    <property type="term" value="C:host cell nucleus"/>
    <property type="evidence" value="ECO:0007669"/>
    <property type="project" value="UniProtKB-SubCell"/>
</dbReference>
<evidence type="ECO:0000256" key="13">
    <source>
        <dbReference type="ARBA" id="ARBA00023200"/>
    </source>
</evidence>
<dbReference type="GO" id="GO:0006355">
    <property type="term" value="P:regulation of DNA-templated transcription"/>
    <property type="evidence" value="ECO:0007669"/>
    <property type="project" value="UniProtKB-UniRule"/>
</dbReference>
<comment type="subunit">
    <text evidence="16">Forms homodimers. Interacts with ubiquitin-protein ligase UBE3A/E6-AP; this interaction stimulates UBE3A ubiquitin activity. Interacts with host TP53 and EP300; this interaction inhibits TP53 activity.</text>
</comment>
<evidence type="ECO:0000256" key="6">
    <source>
        <dbReference type="ARBA" id="ARBA00022723"/>
    </source>
</evidence>
<evidence type="ECO:0000256" key="3">
    <source>
        <dbReference type="ARBA" id="ARBA00022562"/>
    </source>
</evidence>
<evidence type="ECO:0000256" key="15">
    <source>
        <dbReference type="ARBA" id="ARBA00023323"/>
    </source>
</evidence>
<keyword evidence="11 16" id="KW-0010">Activator</keyword>
<dbReference type="GO" id="GO:0039502">
    <property type="term" value="P:symbiont-mediated suppression of host type I interferon-mediated signaling pathway"/>
    <property type="evidence" value="ECO:0007669"/>
    <property type="project" value="UniProtKB-UniRule"/>
</dbReference>
<dbReference type="InterPro" id="IPR038575">
    <property type="entry name" value="E6_sf"/>
</dbReference>
<comment type="subcellular location">
    <subcellularLocation>
        <location evidence="16 17">Host cytoplasm</location>
    </subcellularLocation>
    <subcellularLocation>
        <location evidence="16 17">Host nucleus</location>
    </subcellularLocation>
</comment>
<dbReference type="InterPro" id="IPR001334">
    <property type="entry name" value="E6"/>
</dbReference>
<protein>
    <recommendedName>
        <fullName evidence="16 17">Protein E6</fullName>
    </recommendedName>
</protein>
<keyword evidence="15 16" id="KW-1119">Modulation of host cell apoptosis by virus</keyword>
<dbReference type="HAMAP" id="MF_04006">
    <property type="entry name" value="HPV_E6"/>
    <property type="match status" value="1"/>
</dbReference>
<evidence type="ECO:0000256" key="14">
    <source>
        <dbReference type="ARBA" id="ARBA00023280"/>
    </source>
</evidence>
<evidence type="ECO:0000256" key="2">
    <source>
        <dbReference type="ARBA" id="ARBA00022518"/>
    </source>
</evidence>
<evidence type="ECO:0000256" key="4">
    <source>
        <dbReference type="ARBA" id="ARBA00022581"/>
    </source>
</evidence>
<dbReference type="GO" id="GO:0052150">
    <property type="term" value="P:symbiont-mediated perturbation of host apoptosis"/>
    <property type="evidence" value="ECO:0007669"/>
    <property type="project" value="UniProtKB-KW"/>
</dbReference>
<evidence type="ECO:0000256" key="1">
    <source>
        <dbReference type="ARBA" id="ARBA00006346"/>
    </source>
</evidence>
<evidence type="ECO:0000256" key="17">
    <source>
        <dbReference type="RuleBase" id="RU363123"/>
    </source>
</evidence>
<proteinExistence type="inferred from homology"/>
<dbReference type="GO" id="GO:0006351">
    <property type="term" value="P:DNA-templated transcription"/>
    <property type="evidence" value="ECO:0007669"/>
    <property type="project" value="UniProtKB-UniRule"/>
</dbReference>
<name>A0A7G2A479_HPV84</name>
<organism evidence="18">
    <name type="scientific">Human papillomavirus type 84</name>
    <dbReference type="NCBI Taxonomy" id="150546"/>
    <lineage>
        <taxon>Viruses</taxon>
        <taxon>Monodnaviria</taxon>
        <taxon>Shotokuvirae</taxon>
        <taxon>Cossaviricota</taxon>
        <taxon>Papovaviricetes</taxon>
        <taxon>Zurhausenvirales</taxon>
        <taxon>Papillomaviridae</taxon>
        <taxon>Firstpapillomavirinae</taxon>
        <taxon>Alphapapillomavirus</taxon>
        <taxon>Alphapapillomavirus 3</taxon>
    </lineage>
</organism>
<dbReference type="GO" id="GO:0008270">
    <property type="term" value="F:zinc ion binding"/>
    <property type="evidence" value="ECO:0007669"/>
    <property type="project" value="UniProtKB-KW"/>
</dbReference>
<comment type="similarity">
    <text evidence="1 17">Belongs to the papillomaviridae E6 protein family.</text>
</comment>
<dbReference type="SUPFAM" id="SSF161229">
    <property type="entry name" value="E6 C-terminal domain-like"/>
    <property type="match status" value="2"/>
</dbReference>
<evidence type="ECO:0000256" key="10">
    <source>
        <dbReference type="ARBA" id="ARBA00023125"/>
    </source>
</evidence>
<evidence type="ECO:0000256" key="12">
    <source>
        <dbReference type="ARBA" id="ARBA00023163"/>
    </source>
</evidence>
<keyword evidence="10 16" id="KW-0238">DNA-binding</keyword>
<dbReference type="Pfam" id="PF00518">
    <property type="entry name" value="E6"/>
    <property type="match status" value="1"/>
</dbReference>
<dbReference type="GO" id="GO:0052170">
    <property type="term" value="P:symbiont-mediated suppression of host innate immune response"/>
    <property type="evidence" value="ECO:0007669"/>
    <property type="project" value="UniProtKB-KW"/>
</dbReference>
<comment type="caution">
    <text evidence="16">Lacks conserved residue(s) required for the propagation of feature annotation.</text>
</comment>
<evidence type="ECO:0000256" key="5">
    <source>
        <dbReference type="ARBA" id="ARBA00022632"/>
    </source>
</evidence>
<keyword evidence="2 16" id="KW-0244">Early protein</keyword>
<dbReference type="GO" id="GO:0039648">
    <property type="term" value="P:symbiont-mediated perturbation of host ubiquitin-like protein modification"/>
    <property type="evidence" value="ECO:0007669"/>
    <property type="project" value="UniProtKB-UniRule"/>
</dbReference>
<comment type="miscellaneous">
    <text evidence="16">Belongs to the low risk human alphapapillomavirus family. The cancer-causing human papillomavirus E6 protein has a unique carboxy terminal PDZ domain containing substrate but low risk E6s do not possess this domain.</text>
</comment>
<feature type="zinc finger region" evidence="16">
    <location>
        <begin position="29"/>
        <end position="65"/>
    </location>
</feature>
<keyword evidence="7 16" id="KW-0863">Zinc-finger</keyword>
<dbReference type="GO" id="GO:0003677">
    <property type="term" value="F:DNA binding"/>
    <property type="evidence" value="ECO:0007669"/>
    <property type="project" value="UniProtKB-UniRule"/>
</dbReference>
<evidence type="ECO:0000313" key="18">
    <source>
        <dbReference type="EMBL" id="CAD1807397.1"/>
    </source>
</evidence>
<keyword evidence="3 16" id="KW-1048">Host nucleus</keyword>
<evidence type="ECO:0000256" key="16">
    <source>
        <dbReference type="HAMAP-Rule" id="MF_04006"/>
    </source>
</evidence>
<feature type="zinc finger region" evidence="16">
    <location>
        <begin position="102"/>
        <end position="138"/>
    </location>
</feature>
<dbReference type="GO" id="GO:0030430">
    <property type="term" value="C:host cell cytoplasm"/>
    <property type="evidence" value="ECO:0007669"/>
    <property type="project" value="UniProtKB-SubCell"/>
</dbReference>
<dbReference type="EMBL" id="LR861890">
    <property type="protein sequence ID" value="CAD1807397.1"/>
    <property type="molecule type" value="Genomic_DNA"/>
</dbReference>
<evidence type="ECO:0000256" key="9">
    <source>
        <dbReference type="ARBA" id="ARBA00023015"/>
    </source>
</evidence>
<keyword evidence="12 16" id="KW-0804">Transcription</keyword>
<keyword evidence="4 16" id="KW-0945">Host-virus interaction</keyword>
<accession>A0A7G2A479</accession>